<dbReference type="Pfam" id="PF00135">
    <property type="entry name" value="COesterase"/>
    <property type="match status" value="1"/>
</dbReference>
<sequence>MVLPVVDSFLPEAEQYLPRDPEEVLKTGQYGPIPVLMGTTSYEGVVTFTLMYFSVVSTNLMLFISDGFTVLEECIASDSHLHRKTKAELQSQSQENSVKWFLTDTQFKVPVVKQLQQIVKSPEPVYYYIFDQPGPDLYGNIINISGKEVTKTFENRVRQTHRHTALKKPLSRDRGVMRRRHPSSINIAGAAHGSELIYLFGSPLLMSVNGRRFTPNEERFSKIMKKYWIDFVRKGSPIPNSVQLMCATVNIFSDVQPQRIIFNIMEGAVSVPDGRVFISVPSKQRWVSFRWVWLVRLLEYAGLKMSPLHIFCEGPHSRQPMPGQYGHGQQWKRATLKNSNCFVLKYEAQQYPLVVSSKLQSSTDDAIRLWTELFPKLSNLSSKTSTEVATANSQVVSGESASP</sequence>
<protein>
    <recommendedName>
        <fullName evidence="3">Carboxylesterase type B domain-containing protein</fullName>
    </recommendedName>
</protein>
<organism evidence="4 5">
    <name type="scientific">Timema podura</name>
    <name type="common">Walking stick</name>
    <dbReference type="NCBI Taxonomy" id="61482"/>
    <lineage>
        <taxon>Eukaryota</taxon>
        <taxon>Metazoa</taxon>
        <taxon>Ecdysozoa</taxon>
        <taxon>Arthropoda</taxon>
        <taxon>Hexapoda</taxon>
        <taxon>Insecta</taxon>
        <taxon>Pterygota</taxon>
        <taxon>Neoptera</taxon>
        <taxon>Polyneoptera</taxon>
        <taxon>Phasmatodea</taxon>
        <taxon>Timematodea</taxon>
        <taxon>Timematoidea</taxon>
        <taxon>Timematidae</taxon>
        <taxon>Timema</taxon>
    </lineage>
</organism>
<evidence type="ECO:0000313" key="5">
    <source>
        <dbReference type="Proteomes" id="UP001153148"/>
    </source>
</evidence>
<proteinExistence type="inferred from homology"/>
<feature type="non-terminal residue" evidence="4">
    <location>
        <position position="403"/>
    </location>
</feature>
<evidence type="ECO:0000256" key="1">
    <source>
        <dbReference type="ARBA" id="ARBA00005964"/>
    </source>
</evidence>
<name>A0ABN7NTV3_TIMPD</name>
<comment type="similarity">
    <text evidence="1">Belongs to the type-B carboxylesterase/lipase family.</text>
</comment>
<evidence type="ECO:0000259" key="3">
    <source>
        <dbReference type="Pfam" id="PF00135"/>
    </source>
</evidence>
<comment type="caution">
    <text evidence="4">The sequence shown here is derived from an EMBL/GenBank/DDBJ whole genome shotgun (WGS) entry which is preliminary data.</text>
</comment>
<feature type="domain" description="Carboxylesterase type B" evidence="3">
    <location>
        <begin position="3"/>
        <end position="239"/>
    </location>
</feature>
<dbReference type="Gene3D" id="3.40.50.1820">
    <property type="entry name" value="alpha/beta hydrolase"/>
    <property type="match status" value="1"/>
</dbReference>
<evidence type="ECO:0000313" key="4">
    <source>
        <dbReference type="EMBL" id="CAG2057742.1"/>
    </source>
</evidence>
<dbReference type="EMBL" id="CAJPIN010005966">
    <property type="protein sequence ID" value="CAG2057742.1"/>
    <property type="molecule type" value="Genomic_DNA"/>
</dbReference>
<keyword evidence="2" id="KW-0325">Glycoprotein</keyword>
<dbReference type="SUPFAM" id="SSF53474">
    <property type="entry name" value="alpha/beta-Hydrolases"/>
    <property type="match status" value="1"/>
</dbReference>
<evidence type="ECO:0000256" key="2">
    <source>
        <dbReference type="ARBA" id="ARBA00023180"/>
    </source>
</evidence>
<dbReference type="PANTHER" id="PTHR43903">
    <property type="entry name" value="NEUROLIGIN"/>
    <property type="match status" value="1"/>
</dbReference>
<dbReference type="InterPro" id="IPR029058">
    <property type="entry name" value="AB_hydrolase_fold"/>
</dbReference>
<dbReference type="Proteomes" id="UP001153148">
    <property type="component" value="Unassembled WGS sequence"/>
</dbReference>
<dbReference type="InterPro" id="IPR002018">
    <property type="entry name" value="CarbesteraseB"/>
</dbReference>
<keyword evidence="5" id="KW-1185">Reference proteome</keyword>
<dbReference type="InterPro" id="IPR051093">
    <property type="entry name" value="Neuroligin/BSAL"/>
</dbReference>
<gene>
    <name evidence="4" type="ORF">TPAB3V08_LOCUS4719</name>
</gene>
<reference evidence="4" key="1">
    <citation type="submission" date="2021-03" db="EMBL/GenBank/DDBJ databases">
        <authorList>
            <person name="Tran Van P."/>
        </authorList>
    </citation>
    <scope>NUCLEOTIDE SEQUENCE</scope>
</reference>
<accession>A0ABN7NTV3</accession>